<dbReference type="Pfam" id="PF01594">
    <property type="entry name" value="AI-2E_transport"/>
    <property type="match status" value="1"/>
</dbReference>
<evidence type="ECO:0008006" key="9">
    <source>
        <dbReference type="Google" id="ProtNLM"/>
    </source>
</evidence>
<dbReference type="GO" id="GO:0055085">
    <property type="term" value="P:transmembrane transport"/>
    <property type="evidence" value="ECO:0007669"/>
    <property type="project" value="TreeGrafter"/>
</dbReference>
<organism evidence="7 8">
    <name type="scientific">Candidatus Wildermuthbacteria bacterium RIFCSPHIGHO2_01_FULL_49_22b</name>
    <dbReference type="NCBI Taxonomy" id="1802448"/>
    <lineage>
        <taxon>Bacteria</taxon>
        <taxon>Candidatus Wildermuthiibacteriota</taxon>
    </lineage>
</organism>
<sequence length="343" mass="37721">MNSQEKLLDISWGTILKLAVAGLVVYILFLTKDIFVWVLFGLIISVLFDPAIDFLQRRRIPRALGTIGVYSVVFGILAFIIWGTAPFFVNEIQRFSALFPQYFETLSPSLRGLGIVAFSDAQTFFETLSQAVQNVAGNIFSALFAVFGGIFSTVFVLSIAIFLSIEEKSVERAIGLLFPKKYEAFALNLWARSQLKVSGWFASRLITSIFVGVATYLTLLLFSVQYPFSLGLLATVLNFIPIIGPLLTGLLVAVVVALDSALKAVFIVLAFTLIQQIEGNILTPLLTKKFLGIPPVLVLIALAVGAELWGIMGAILAIPLAGILFEFLRDFLKKRKEENTIVL</sequence>
<dbReference type="PANTHER" id="PTHR21716">
    <property type="entry name" value="TRANSMEMBRANE PROTEIN"/>
    <property type="match status" value="1"/>
</dbReference>
<feature type="transmembrane region" description="Helical" evidence="6">
    <location>
        <begin position="265"/>
        <end position="286"/>
    </location>
</feature>
<feature type="transmembrane region" description="Helical" evidence="6">
    <location>
        <begin position="67"/>
        <end position="89"/>
    </location>
</feature>
<dbReference type="AlphaFoldDB" id="A0A1G2R069"/>
<dbReference type="EMBL" id="MHTT01000012">
    <property type="protein sequence ID" value="OHA65662.1"/>
    <property type="molecule type" value="Genomic_DNA"/>
</dbReference>
<evidence type="ECO:0000256" key="3">
    <source>
        <dbReference type="ARBA" id="ARBA00022692"/>
    </source>
</evidence>
<evidence type="ECO:0000256" key="2">
    <source>
        <dbReference type="ARBA" id="ARBA00009773"/>
    </source>
</evidence>
<protein>
    <recommendedName>
        <fullName evidence="9">AI-2E family transporter</fullName>
    </recommendedName>
</protein>
<feature type="transmembrane region" description="Helical" evidence="6">
    <location>
        <begin position="230"/>
        <end position="258"/>
    </location>
</feature>
<comment type="subcellular location">
    <subcellularLocation>
        <location evidence="1">Membrane</location>
        <topology evidence="1">Multi-pass membrane protein</topology>
    </subcellularLocation>
</comment>
<keyword evidence="3 6" id="KW-0812">Transmembrane</keyword>
<comment type="caution">
    <text evidence="7">The sequence shown here is derived from an EMBL/GenBank/DDBJ whole genome shotgun (WGS) entry which is preliminary data.</text>
</comment>
<name>A0A1G2R069_9BACT</name>
<evidence type="ECO:0000313" key="8">
    <source>
        <dbReference type="Proteomes" id="UP000178065"/>
    </source>
</evidence>
<evidence type="ECO:0000256" key="1">
    <source>
        <dbReference type="ARBA" id="ARBA00004141"/>
    </source>
</evidence>
<evidence type="ECO:0000256" key="6">
    <source>
        <dbReference type="SAM" id="Phobius"/>
    </source>
</evidence>
<proteinExistence type="inferred from homology"/>
<feature type="transmembrane region" description="Helical" evidence="6">
    <location>
        <begin position="298"/>
        <end position="325"/>
    </location>
</feature>
<dbReference type="PANTHER" id="PTHR21716:SF62">
    <property type="entry name" value="TRANSPORT PROTEIN YDBI-RELATED"/>
    <property type="match status" value="1"/>
</dbReference>
<feature type="transmembrane region" description="Helical" evidence="6">
    <location>
        <begin position="201"/>
        <end position="224"/>
    </location>
</feature>
<evidence type="ECO:0000256" key="4">
    <source>
        <dbReference type="ARBA" id="ARBA00022989"/>
    </source>
</evidence>
<dbReference type="STRING" id="1802448.A2672_02315"/>
<gene>
    <name evidence="7" type="ORF">A2672_02315</name>
</gene>
<keyword evidence="5 6" id="KW-0472">Membrane</keyword>
<accession>A0A1G2R069</accession>
<feature type="transmembrane region" description="Helical" evidence="6">
    <location>
        <begin position="34"/>
        <end position="55"/>
    </location>
</feature>
<keyword evidence="4 6" id="KW-1133">Transmembrane helix</keyword>
<dbReference type="Proteomes" id="UP000178065">
    <property type="component" value="Unassembled WGS sequence"/>
</dbReference>
<feature type="transmembrane region" description="Helical" evidence="6">
    <location>
        <begin position="139"/>
        <end position="163"/>
    </location>
</feature>
<evidence type="ECO:0000256" key="5">
    <source>
        <dbReference type="ARBA" id="ARBA00023136"/>
    </source>
</evidence>
<feature type="transmembrane region" description="Helical" evidence="6">
    <location>
        <begin position="7"/>
        <end position="28"/>
    </location>
</feature>
<comment type="similarity">
    <text evidence="2">Belongs to the autoinducer-2 exporter (AI-2E) (TC 2.A.86) family.</text>
</comment>
<reference evidence="7 8" key="1">
    <citation type="journal article" date="2016" name="Nat. Commun.">
        <title>Thousands of microbial genomes shed light on interconnected biogeochemical processes in an aquifer system.</title>
        <authorList>
            <person name="Anantharaman K."/>
            <person name="Brown C.T."/>
            <person name="Hug L.A."/>
            <person name="Sharon I."/>
            <person name="Castelle C.J."/>
            <person name="Probst A.J."/>
            <person name="Thomas B.C."/>
            <person name="Singh A."/>
            <person name="Wilkins M.J."/>
            <person name="Karaoz U."/>
            <person name="Brodie E.L."/>
            <person name="Williams K.H."/>
            <person name="Hubbard S.S."/>
            <person name="Banfield J.F."/>
        </authorList>
    </citation>
    <scope>NUCLEOTIDE SEQUENCE [LARGE SCALE GENOMIC DNA]</scope>
</reference>
<dbReference type="InterPro" id="IPR002549">
    <property type="entry name" value="AI-2E-like"/>
</dbReference>
<dbReference type="GO" id="GO:0016020">
    <property type="term" value="C:membrane"/>
    <property type="evidence" value="ECO:0007669"/>
    <property type="project" value="UniProtKB-SubCell"/>
</dbReference>
<evidence type="ECO:0000313" key="7">
    <source>
        <dbReference type="EMBL" id="OHA65662.1"/>
    </source>
</evidence>